<organism evidence="3 4">
    <name type="scientific">Glycomyces luteolus</name>
    <dbReference type="NCBI Taxonomy" id="2670330"/>
    <lineage>
        <taxon>Bacteria</taxon>
        <taxon>Bacillati</taxon>
        <taxon>Actinomycetota</taxon>
        <taxon>Actinomycetes</taxon>
        <taxon>Glycomycetales</taxon>
        <taxon>Glycomycetaceae</taxon>
        <taxon>Glycomyces</taxon>
    </lineage>
</organism>
<keyword evidence="2" id="KW-0812">Transmembrane</keyword>
<proteinExistence type="predicted"/>
<dbReference type="EMBL" id="JAPZVP010000012">
    <property type="protein sequence ID" value="MDA1361107.1"/>
    <property type="molecule type" value="Genomic_DNA"/>
</dbReference>
<keyword evidence="2" id="KW-0472">Membrane</keyword>
<feature type="transmembrane region" description="Helical" evidence="2">
    <location>
        <begin position="6"/>
        <end position="29"/>
    </location>
</feature>
<accession>A0A9X3SR05</accession>
<name>A0A9X3SR05_9ACTN</name>
<dbReference type="AlphaFoldDB" id="A0A9X3SR05"/>
<protein>
    <submittedName>
        <fullName evidence="3">Uncharacterized protein</fullName>
    </submittedName>
</protein>
<gene>
    <name evidence="3" type="ORF">O1R50_15865</name>
</gene>
<evidence type="ECO:0000313" key="4">
    <source>
        <dbReference type="Proteomes" id="UP001146067"/>
    </source>
</evidence>
<reference evidence="3" key="1">
    <citation type="submission" date="2022-12" db="EMBL/GenBank/DDBJ databases">
        <title>Gycomyces niveus sp.nov.,a novel actinomycete isolated from soil in Shouguan.</title>
        <authorList>
            <person name="Yang X."/>
        </authorList>
    </citation>
    <scope>NUCLEOTIDE SEQUENCE</scope>
    <source>
        <strain evidence="3">NEAU-A15</strain>
    </source>
</reference>
<feature type="compositionally biased region" description="Basic and acidic residues" evidence="1">
    <location>
        <begin position="55"/>
        <end position="65"/>
    </location>
</feature>
<dbReference type="Proteomes" id="UP001146067">
    <property type="component" value="Unassembled WGS sequence"/>
</dbReference>
<sequence length="78" mass="8377">MSHKPLIGVAVVVAVVIVLSVVAVITVIIEDFVNPPDAERPPCIARGARRPTGGDAREARPTLRRREDGRLKTVLDVA</sequence>
<evidence type="ECO:0000256" key="2">
    <source>
        <dbReference type="SAM" id="Phobius"/>
    </source>
</evidence>
<evidence type="ECO:0000313" key="3">
    <source>
        <dbReference type="EMBL" id="MDA1361107.1"/>
    </source>
</evidence>
<keyword evidence="4" id="KW-1185">Reference proteome</keyword>
<dbReference type="RefSeq" id="WP_270111079.1">
    <property type="nucleotide sequence ID" value="NZ_JAPZVP010000012.1"/>
</dbReference>
<comment type="caution">
    <text evidence="3">The sequence shown here is derived from an EMBL/GenBank/DDBJ whole genome shotgun (WGS) entry which is preliminary data.</text>
</comment>
<evidence type="ECO:0000256" key="1">
    <source>
        <dbReference type="SAM" id="MobiDB-lite"/>
    </source>
</evidence>
<feature type="region of interest" description="Disordered" evidence="1">
    <location>
        <begin position="42"/>
        <end position="65"/>
    </location>
</feature>
<keyword evidence="2" id="KW-1133">Transmembrane helix</keyword>